<organism evidence="1 2">
    <name type="scientific">Trichinella spiralis</name>
    <name type="common">Trichina worm</name>
    <dbReference type="NCBI Taxonomy" id="6334"/>
    <lineage>
        <taxon>Eukaryota</taxon>
        <taxon>Metazoa</taxon>
        <taxon>Ecdysozoa</taxon>
        <taxon>Nematoda</taxon>
        <taxon>Enoplea</taxon>
        <taxon>Dorylaimia</taxon>
        <taxon>Trichinellida</taxon>
        <taxon>Trichinellidae</taxon>
        <taxon>Trichinella</taxon>
    </lineage>
</organism>
<name>A0A0V0ZJ57_TRISP</name>
<proteinExistence type="predicted"/>
<dbReference type="Proteomes" id="UP000054776">
    <property type="component" value="Unassembled WGS sequence"/>
</dbReference>
<dbReference type="InParanoid" id="A0A0V0ZJ57"/>
<reference evidence="1 2" key="1">
    <citation type="submission" date="2015-01" db="EMBL/GenBank/DDBJ databases">
        <title>Evolution of Trichinella species and genotypes.</title>
        <authorList>
            <person name="Korhonen P.K."/>
            <person name="Edoardo P."/>
            <person name="Giuseppe L.R."/>
            <person name="Gasser R.B."/>
        </authorList>
    </citation>
    <scope>NUCLEOTIDE SEQUENCE [LARGE SCALE GENOMIC DNA]</scope>
    <source>
        <strain evidence="1">ISS3</strain>
    </source>
</reference>
<dbReference type="EMBL" id="JYDH01002385">
    <property type="protein sequence ID" value="KRY12393.1"/>
    <property type="molecule type" value="Genomic_DNA"/>
</dbReference>
<accession>A0A0V0ZJ57</accession>
<evidence type="ECO:0000313" key="1">
    <source>
        <dbReference type="EMBL" id="KRY12393.1"/>
    </source>
</evidence>
<dbReference type="AlphaFoldDB" id="A0A0V0ZJ57"/>
<evidence type="ECO:0000313" key="2">
    <source>
        <dbReference type="Proteomes" id="UP000054776"/>
    </source>
</evidence>
<gene>
    <name evidence="1" type="ORF">T01_3822</name>
</gene>
<protein>
    <submittedName>
        <fullName evidence="1">Uncharacterized protein</fullName>
    </submittedName>
</protein>
<comment type="caution">
    <text evidence="1">The sequence shown here is derived from an EMBL/GenBank/DDBJ whole genome shotgun (WGS) entry which is preliminary data.</text>
</comment>
<sequence>MDSHKPLTNRQSVNKCWRSNVQSTEERTNRRPACTFPLLILNVNWLLLYCSSPPLRP</sequence>
<keyword evidence="2" id="KW-1185">Reference proteome</keyword>